<name>A0AAW2DHK4_9ROSI</name>
<dbReference type="Proteomes" id="UP001459277">
    <property type="component" value="Unassembled WGS sequence"/>
</dbReference>
<sequence length="179" mass="20213">MENYGRMEKWEDGKYLVFPLVCSVGGVEKWEDGKLLCSVGEKKERMENVLEESEPTLPHKSSHRALYFLLWGCAVLCLPKPPPHHISKLTAIEVAGAARGAWKHTKAAVSHDPKEAIYKYKVQFVWVNQEDDAEETGMSNAWYEVLSVLHLMAMLSLSQANLLLLPRTSADGYRPKVSE</sequence>
<evidence type="ECO:0000313" key="1">
    <source>
        <dbReference type="EMBL" id="KAL0008620.1"/>
    </source>
</evidence>
<dbReference type="InterPro" id="IPR038898">
    <property type="entry name" value="BROX"/>
</dbReference>
<dbReference type="AlphaFoldDB" id="A0AAW2DHK4"/>
<accession>A0AAW2DHK4</accession>
<dbReference type="EMBL" id="JAZDWU010000003">
    <property type="protein sequence ID" value="KAL0008620.1"/>
    <property type="molecule type" value="Genomic_DNA"/>
</dbReference>
<gene>
    <name evidence="1" type="ORF">SO802_010122</name>
</gene>
<protein>
    <submittedName>
        <fullName evidence="1">Uncharacterized protein</fullName>
    </submittedName>
</protein>
<evidence type="ECO:0000313" key="2">
    <source>
        <dbReference type="Proteomes" id="UP001459277"/>
    </source>
</evidence>
<dbReference type="PANTHER" id="PTHR23032">
    <property type="entry name" value="BRO1 DOMAIN-CONTAINING PROTEIN BROX"/>
    <property type="match status" value="1"/>
</dbReference>
<feature type="non-terminal residue" evidence="1">
    <location>
        <position position="179"/>
    </location>
</feature>
<dbReference type="PANTHER" id="PTHR23032:SF13">
    <property type="entry name" value="BRO1 DOMAIN-CONTAINING PROTEIN BROX"/>
    <property type="match status" value="1"/>
</dbReference>
<keyword evidence="2" id="KW-1185">Reference proteome</keyword>
<proteinExistence type="predicted"/>
<organism evidence="1 2">
    <name type="scientific">Lithocarpus litseifolius</name>
    <dbReference type="NCBI Taxonomy" id="425828"/>
    <lineage>
        <taxon>Eukaryota</taxon>
        <taxon>Viridiplantae</taxon>
        <taxon>Streptophyta</taxon>
        <taxon>Embryophyta</taxon>
        <taxon>Tracheophyta</taxon>
        <taxon>Spermatophyta</taxon>
        <taxon>Magnoliopsida</taxon>
        <taxon>eudicotyledons</taxon>
        <taxon>Gunneridae</taxon>
        <taxon>Pentapetalae</taxon>
        <taxon>rosids</taxon>
        <taxon>fabids</taxon>
        <taxon>Fagales</taxon>
        <taxon>Fagaceae</taxon>
        <taxon>Lithocarpus</taxon>
    </lineage>
</organism>
<comment type="caution">
    <text evidence="1">The sequence shown here is derived from an EMBL/GenBank/DDBJ whole genome shotgun (WGS) entry which is preliminary data.</text>
</comment>
<reference evidence="1 2" key="1">
    <citation type="submission" date="2024-01" db="EMBL/GenBank/DDBJ databases">
        <title>A telomere-to-telomere, gap-free genome of sweet tea (Lithocarpus litseifolius).</title>
        <authorList>
            <person name="Zhou J."/>
        </authorList>
    </citation>
    <scope>NUCLEOTIDE SEQUENCE [LARGE SCALE GENOMIC DNA]</scope>
    <source>
        <strain evidence="1">Zhou-2022a</strain>
        <tissue evidence="1">Leaf</tissue>
    </source>
</reference>